<evidence type="ECO:0000313" key="7">
    <source>
        <dbReference type="EMBL" id="CAF9920806.1"/>
    </source>
</evidence>
<dbReference type="Proteomes" id="UP000664521">
    <property type="component" value="Unassembled WGS sequence"/>
</dbReference>
<evidence type="ECO:0000256" key="4">
    <source>
        <dbReference type="ARBA" id="ARBA00023136"/>
    </source>
</evidence>
<evidence type="ECO:0000256" key="5">
    <source>
        <dbReference type="SAM" id="Phobius"/>
    </source>
</evidence>
<proteinExistence type="predicted"/>
<dbReference type="PANTHER" id="PTHR46140">
    <property type="entry name" value="VACUOLAR TRANSPORTER CHAPERONE 1-RELATED"/>
    <property type="match status" value="1"/>
</dbReference>
<feature type="transmembrane region" description="Helical" evidence="5">
    <location>
        <begin position="99"/>
        <end position="119"/>
    </location>
</feature>
<dbReference type="InterPro" id="IPR003807">
    <property type="entry name" value="DUF202"/>
</dbReference>
<sequence>MSTAPLLASAPHKKIALPVRVEPKVFFANERTFLSWMSFSVLLGTLAVGLLNFSHDEIGFGSAISFTVVAVAVMIYAIYTYHWRANLIRKRGSGNFDDRLGPTLLALMLIVAVVINLALRLRQDVKGKEKKG</sequence>
<feature type="domain" description="DUF202" evidence="6">
    <location>
        <begin position="24"/>
        <end position="86"/>
    </location>
</feature>
<dbReference type="PANTHER" id="PTHR46140:SF1">
    <property type="entry name" value="VACUOLAR TRANSPORTER CHAPERONE COMPLEX SUBUNIT 4-RELATED"/>
    <property type="match status" value="1"/>
</dbReference>
<evidence type="ECO:0000256" key="3">
    <source>
        <dbReference type="ARBA" id="ARBA00022989"/>
    </source>
</evidence>
<accession>A0A8H3F9X8</accession>
<dbReference type="AlphaFoldDB" id="A0A8H3F9X8"/>
<evidence type="ECO:0000259" key="6">
    <source>
        <dbReference type="Pfam" id="PF02656"/>
    </source>
</evidence>
<feature type="transmembrane region" description="Helical" evidence="5">
    <location>
        <begin position="33"/>
        <end position="51"/>
    </location>
</feature>
<dbReference type="GO" id="GO:0033254">
    <property type="term" value="C:vacuolar transporter chaperone complex"/>
    <property type="evidence" value="ECO:0007669"/>
    <property type="project" value="TreeGrafter"/>
</dbReference>
<keyword evidence="8" id="KW-1185">Reference proteome</keyword>
<dbReference type="Pfam" id="PF02656">
    <property type="entry name" value="DUF202"/>
    <property type="match status" value="1"/>
</dbReference>
<dbReference type="GO" id="GO:0000329">
    <property type="term" value="C:fungal-type vacuole membrane"/>
    <property type="evidence" value="ECO:0007669"/>
    <property type="project" value="TreeGrafter"/>
</dbReference>
<keyword evidence="2 5" id="KW-0812">Transmembrane</keyword>
<keyword evidence="4 5" id="KW-0472">Membrane</keyword>
<gene>
    <name evidence="7" type="primary">VTC1</name>
    <name evidence="7" type="ORF">HETSPECPRED_004366</name>
</gene>
<protein>
    <submittedName>
        <fullName evidence="7">Vacuolar transporter chaperone</fullName>
    </submittedName>
</protein>
<dbReference type="OrthoDB" id="2243669at2759"/>
<dbReference type="GO" id="GO:0012505">
    <property type="term" value="C:endomembrane system"/>
    <property type="evidence" value="ECO:0007669"/>
    <property type="project" value="UniProtKB-SubCell"/>
</dbReference>
<comment type="subcellular location">
    <subcellularLocation>
        <location evidence="1">Endomembrane system</location>
        <topology evidence="1">Multi-pass membrane protein</topology>
    </subcellularLocation>
</comment>
<evidence type="ECO:0000256" key="1">
    <source>
        <dbReference type="ARBA" id="ARBA00004127"/>
    </source>
</evidence>
<name>A0A8H3F9X8_9LECA</name>
<comment type="caution">
    <text evidence="7">The sequence shown here is derived from an EMBL/GenBank/DDBJ whole genome shotgun (WGS) entry which is preliminary data.</text>
</comment>
<evidence type="ECO:0000256" key="2">
    <source>
        <dbReference type="ARBA" id="ARBA00022692"/>
    </source>
</evidence>
<feature type="transmembrane region" description="Helical" evidence="5">
    <location>
        <begin position="58"/>
        <end position="79"/>
    </location>
</feature>
<organism evidence="7 8">
    <name type="scientific">Heterodermia speciosa</name>
    <dbReference type="NCBI Taxonomy" id="116794"/>
    <lineage>
        <taxon>Eukaryota</taxon>
        <taxon>Fungi</taxon>
        <taxon>Dikarya</taxon>
        <taxon>Ascomycota</taxon>
        <taxon>Pezizomycotina</taxon>
        <taxon>Lecanoromycetes</taxon>
        <taxon>OSLEUM clade</taxon>
        <taxon>Lecanoromycetidae</taxon>
        <taxon>Caliciales</taxon>
        <taxon>Physciaceae</taxon>
        <taxon>Heterodermia</taxon>
    </lineage>
</organism>
<evidence type="ECO:0000313" key="8">
    <source>
        <dbReference type="Proteomes" id="UP000664521"/>
    </source>
</evidence>
<dbReference type="InterPro" id="IPR051572">
    <property type="entry name" value="VTC_Complex_Subunit"/>
</dbReference>
<reference evidence="7" key="1">
    <citation type="submission" date="2021-03" db="EMBL/GenBank/DDBJ databases">
        <authorList>
            <person name="Tagirdzhanova G."/>
        </authorList>
    </citation>
    <scope>NUCLEOTIDE SEQUENCE</scope>
</reference>
<dbReference type="EMBL" id="CAJPDS010000026">
    <property type="protein sequence ID" value="CAF9920806.1"/>
    <property type="molecule type" value="Genomic_DNA"/>
</dbReference>
<keyword evidence="3 5" id="KW-1133">Transmembrane helix</keyword>